<dbReference type="InterPro" id="IPR008207">
    <property type="entry name" value="Sig_transdc_His_kin_Hpt_dom"/>
</dbReference>
<evidence type="ECO:0000259" key="2">
    <source>
        <dbReference type="Pfam" id="PF01627"/>
    </source>
</evidence>
<proteinExistence type="predicted"/>
<dbReference type="SUPFAM" id="SSF47226">
    <property type="entry name" value="Histidine-containing phosphotransfer domain, HPT domain"/>
    <property type="match status" value="1"/>
</dbReference>
<dbReference type="EMBL" id="FNWO01000004">
    <property type="protein sequence ID" value="SEH32081.1"/>
    <property type="molecule type" value="Genomic_DNA"/>
</dbReference>
<sequence>MRTLDPEALRRAEAALAALEHRYIEWAEADCARLEAAWTAWAADPEREAAGLRPVFSVAHDMKGQAATFGYPLVGSLANRLCRAIDSAGADQPDPKRQARLAALVAAIGQAIRERLSGDGGAAGAALLAGLDDPD</sequence>
<dbReference type="Pfam" id="PF01627">
    <property type="entry name" value="Hpt"/>
    <property type="match status" value="1"/>
</dbReference>
<organism evidence="3 4">
    <name type="scientific">Magnetospirillum fulvum</name>
    <name type="common">Rhodospirillum fulvum</name>
    <dbReference type="NCBI Taxonomy" id="1082"/>
    <lineage>
        <taxon>Bacteria</taxon>
        <taxon>Pseudomonadati</taxon>
        <taxon>Pseudomonadota</taxon>
        <taxon>Alphaproteobacteria</taxon>
        <taxon>Rhodospirillales</taxon>
        <taxon>Rhodospirillaceae</taxon>
        <taxon>Magnetospirillum</taxon>
    </lineage>
</organism>
<evidence type="ECO:0000256" key="1">
    <source>
        <dbReference type="ARBA" id="ARBA00023012"/>
    </source>
</evidence>
<keyword evidence="4" id="KW-1185">Reference proteome</keyword>
<dbReference type="OrthoDB" id="9786548at2"/>
<dbReference type="AlphaFoldDB" id="A0A1H6H8I1"/>
<dbReference type="GO" id="GO:0004672">
    <property type="term" value="F:protein kinase activity"/>
    <property type="evidence" value="ECO:0007669"/>
    <property type="project" value="UniProtKB-ARBA"/>
</dbReference>
<gene>
    <name evidence="3" type="ORF">SAMN04244559_01175</name>
</gene>
<dbReference type="GO" id="GO:0000160">
    <property type="term" value="P:phosphorelay signal transduction system"/>
    <property type="evidence" value="ECO:0007669"/>
    <property type="project" value="UniProtKB-KW"/>
</dbReference>
<dbReference type="InterPro" id="IPR036641">
    <property type="entry name" value="HPT_dom_sf"/>
</dbReference>
<reference evidence="4" key="1">
    <citation type="submission" date="2016-10" db="EMBL/GenBank/DDBJ databases">
        <authorList>
            <person name="Varghese N."/>
            <person name="Submissions S."/>
        </authorList>
    </citation>
    <scope>NUCLEOTIDE SEQUENCE [LARGE SCALE GENOMIC DNA]</scope>
    <source>
        <strain evidence="4">DSM 13234</strain>
    </source>
</reference>
<dbReference type="Proteomes" id="UP000182983">
    <property type="component" value="Unassembled WGS sequence"/>
</dbReference>
<keyword evidence="1" id="KW-0902">Two-component regulatory system</keyword>
<evidence type="ECO:0000313" key="4">
    <source>
        <dbReference type="Proteomes" id="UP000182983"/>
    </source>
</evidence>
<evidence type="ECO:0000313" key="3">
    <source>
        <dbReference type="EMBL" id="SEH32081.1"/>
    </source>
</evidence>
<accession>A0A1H6H8I1</accession>
<protein>
    <submittedName>
        <fullName evidence="3">Hpt domain-containing protein</fullName>
    </submittedName>
</protein>
<feature type="domain" description="HPt" evidence="2">
    <location>
        <begin position="23"/>
        <end position="110"/>
    </location>
</feature>
<dbReference type="RefSeq" id="WP_074766505.1">
    <property type="nucleotide sequence ID" value="NZ_FNWO01000004.1"/>
</dbReference>
<name>A0A1H6H8I1_MAGFU</name>
<dbReference type="Gene3D" id="1.20.120.160">
    <property type="entry name" value="HPT domain"/>
    <property type="match status" value="1"/>
</dbReference>